<evidence type="ECO:0000259" key="4">
    <source>
        <dbReference type="PROSITE" id="PS50104"/>
    </source>
</evidence>
<keyword evidence="6" id="KW-1185">Reference proteome</keyword>
<dbReference type="Pfam" id="PF13676">
    <property type="entry name" value="TIR_2"/>
    <property type="match status" value="1"/>
</dbReference>
<dbReference type="SUPFAM" id="SSF52058">
    <property type="entry name" value="L domain-like"/>
    <property type="match status" value="1"/>
</dbReference>
<dbReference type="Gene3D" id="3.30.60.90">
    <property type="match status" value="1"/>
</dbReference>
<dbReference type="Pfam" id="PF00931">
    <property type="entry name" value="NB-ARC"/>
    <property type="match status" value="1"/>
</dbReference>
<dbReference type="Pfam" id="PF00569">
    <property type="entry name" value="ZZ"/>
    <property type="match status" value="1"/>
</dbReference>
<dbReference type="SUPFAM" id="SSF57850">
    <property type="entry name" value="RING/U-box"/>
    <property type="match status" value="1"/>
</dbReference>
<dbReference type="InterPro" id="IPR043145">
    <property type="entry name" value="Znf_ZZ_sf"/>
</dbReference>
<feature type="domain" description="TIR" evidence="4">
    <location>
        <begin position="11"/>
        <end position="154"/>
    </location>
</feature>
<evidence type="ECO:0000256" key="1">
    <source>
        <dbReference type="ARBA" id="ARBA00022723"/>
    </source>
</evidence>
<dbReference type="AlphaFoldDB" id="A0A8T0J2K9"/>
<sequence length="1129" mass="127750">MCSPCIIPEQELQEVFLSHAGKQKPFVIDLYNDFIKWPRCPTIKPFFDQSDDSLPKGEEFPELIFEAAQKCTVAVVILTKEYVTSKWPMLELLAFVKAQKTNPALKLLPVFYDGQPTSNFDDSLVLAWKAMEPKSDGKSSDRITISVDSCKEALRKLRKSNGLILTNNKSLQSLRDDIVKEVVKFLPPSCELDTENVQGCLRLCKSIHKMFQKNKRGVYCLGLYGMGGLGKSTMCKELCNYFGPSLFHRSCTLDIVSKKGSKFKRHIKILESYKYLSKEQISKFDKYQAEKCVQQCLSDKNPKFLAVDNVQEDLDSRQEAEKYLEWLSPRSFIIITSRSRDNLVSVNREIICKPFPNLKREEATTLFLRIAAPELARQPLDHKQNRIIEKCLQICFFSQKDHGDHAVNGEGSHYHPLALRALASYLREKCAEEDSILCWKKVLKDKNIVFLEDSKDNVYNVLGLGFHNMCDLSKQLFIDVALFAPSSVEKKDIFNWLVSIHHGCTPQLVGEKLRGLRRKSFLNYDNKKTKRKSSQGDDEICRNISMHDLYREFAKRYITNKDEGQFKYGVYDDGTHSPPSPQLPMWARAPRIRLQRLPTVAKVKEWSNVAVVHLIECETITTVSIGELSSLRDLTVVDCPKLEVLSWTENIATKQLWGTQLCFVNLFSNRSLRKIPDFSCCSELQEMTVEGCSNAMEPISLHTCSNLRLLLVSGNNVPEVQSIKSCPKLEFVLLAWKSTHNGLPLLEDLHGLSELRIKGPSDAAFDQMDCFTSLPGEKQFWKQLPKDSLCYTLPGAGVLGNLKNVELTSIPLGNLPEKLAAAGSSLQNLILNGCLLSETVDFSAFPNLVTLKIRWTNVQEVRGLEHLKKLTYLDCNFCFRLQKVPDLRPLSELKHVFFLQCSMLHGIPRLPTGCIREYGSSEDELRAILASLAYAKTTPKPLPLPGFGINGGNGSIPSHVDGGWAIHMLMTCDGCMIFPLVGRRYRPKPVRTQYDLCSGCFSKKCYCTEKSNARWKAEGKLKLDYDLCSACYARSRCDLRDFYQIDESSLPDQVSQPRLTVSQEGPRITVSQEGPYKMSISVPDFLSEVRSTRPHGRHTTGSVFSLKILSSPFTRGQQKLQITNGALEI</sequence>
<dbReference type="PANTHER" id="PTHR11017:SF579">
    <property type="entry name" value="TIR DOMAIN-CONTAINING PROTEIN"/>
    <property type="match status" value="1"/>
</dbReference>
<dbReference type="Gene3D" id="3.40.50.300">
    <property type="entry name" value="P-loop containing nucleotide triphosphate hydrolases"/>
    <property type="match status" value="1"/>
</dbReference>
<dbReference type="InterPro" id="IPR032675">
    <property type="entry name" value="LRR_dom_sf"/>
</dbReference>
<reference evidence="5" key="1">
    <citation type="submission" date="2020-06" db="EMBL/GenBank/DDBJ databases">
        <title>WGS assembly of Ceratodon purpureus strain R40.</title>
        <authorList>
            <person name="Carey S.B."/>
            <person name="Jenkins J."/>
            <person name="Shu S."/>
            <person name="Lovell J.T."/>
            <person name="Sreedasyam A."/>
            <person name="Maumus F."/>
            <person name="Tiley G.P."/>
            <person name="Fernandez-Pozo N."/>
            <person name="Barry K."/>
            <person name="Chen C."/>
            <person name="Wang M."/>
            <person name="Lipzen A."/>
            <person name="Daum C."/>
            <person name="Saski C.A."/>
            <person name="Payton A.C."/>
            <person name="Mcbreen J.C."/>
            <person name="Conrad R.E."/>
            <person name="Kollar L.M."/>
            <person name="Olsson S."/>
            <person name="Huttunen S."/>
            <person name="Landis J.B."/>
            <person name="Wickett N.J."/>
            <person name="Johnson M.G."/>
            <person name="Rensing S.A."/>
            <person name="Grimwood J."/>
            <person name="Schmutz J."/>
            <person name="Mcdaniel S.F."/>
        </authorList>
    </citation>
    <scope>NUCLEOTIDE SEQUENCE</scope>
    <source>
        <strain evidence="5">R40</strain>
    </source>
</reference>
<dbReference type="GO" id="GO:0006952">
    <property type="term" value="P:defense response"/>
    <property type="evidence" value="ECO:0007669"/>
    <property type="project" value="InterPro"/>
</dbReference>
<keyword evidence="2" id="KW-0863">Zinc-finger</keyword>
<accession>A0A8T0J2K9</accession>
<name>A0A8T0J2K9_CERPU</name>
<dbReference type="InterPro" id="IPR027417">
    <property type="entry name" value="P-loop_NTPase"/>
</dbReference>
<dbReference type="PROSITE" id="PS50104">
    <property type="entry name" value="TIR"/>
    <property type="match status" value="1"/>
</dbReference>
<gene>
    <name evidence="5" type="ORF">KC19_1G022000</name>
</gene>
<evidence type="ECO:0000313" key="5">
    <source>
        <dbReference type="EMBL" id="KAG0589462.1"/>
    </source>
</evidence>
<evidence type="ECO:0000256" key="2">
    <source>
        <dbReference type="ARBA" id="ARBA00022771"/>
    </source>
</evidence>
<keyword evidence="1" id="KW-0479">Metal-binding</keyword>
<evidence type="ECO:0000256" key="3">
    <source>
        <dbReference type="ARBA" id="ARBA00022833"/>
    </source>
</evidence>
<dbReference type="GO" id="GO:0007165">
    <property type="term" value="P:signal transduction"/>
    <property type="evidence" value="ECO:0007669"/>
    <property type="project" value="InterPro"/>
</dbReference>
<protein>
    <recommendedName>
        <fullName evidence="4">TIR domain-containing protein</fullName>
    </recommendedName>
</protein>
<dbReference type="PANTHER" id="PTHR11017">
    <property type="entry name" value="LEUCINE-RICH REPEAT-CONTAINING PROTEIN"/>
    <property type="match status" value="1"/>
</dbReference>
<dbReference type="Proteomes" id="UP000822688">
    <property type="component" value="Chromosome 1"/>
</dbReference>
<comment type="caution">
    <text evidence="5">The sequence shown here is derived from an EMBL/GenBank/DDBJ whole genome shotgun (WGS) entry which is preliminary data.</text>
</comment>
<dbReference type="InterPro" id="IPR044974">
    <property type="entry name" value="Disease_R_plants"/>
</dbReference>
<evidence type="ECO:0000313" key="6">
    <source>
        <dbReference type="Proteomes" id="UP000822688"/>
    </source>
</evidence>
<dbReference type="EMBL" id="CM026421">
    <property type="protein sequence ID" value="KAG0589462.1"/>
    <property type="molecule type" value="Genomic_DNA"/>
</dbReference>
<organism evidence="5 6">
    <name type="scientific">Ceratodon purpureus</name>
    <name type="common">Fire moss</name>
    <name type="synonym">Dicranum purpureum</name>
    <dbReference type="NCBI Taxonomy" id="3225"/>
    <lineage>
        <taxon>Eukaryota</taxon>
        <taxon>Viridiplantae</taxon>
        <taxon>Streptophyta</taxon>
        <taxon>Embryophyta</taxon>
        <taxon>Bryophyta</taxon>
        <taxon>Bryophytina</taxon>
        <taxon>Bryopsida</taxon>
        <taxon>Dicranidae</taxon>
        <taxon>Pseudoditrichales</taxon>
        <taxon>Ditrichaceae</taxon>
        <taxon>Ceratodon</taxon>
    </lineage>
</organism>
<proteinExistence type="predicted"/>
<dbReference type="InterPro" id="IPR035897">
    <property type="entry name" value="Toll_tir_struct_dom_sf"/>
</dbReference>
<dbReference type="SMART" id="SM00255">
    <property type="entry name" value="TIR"/>
    <property type="match status" value="1"/>
</dbReference>
<dbReference type="Gene3D" id="3.40.50.10140">
    <property type="entry name" value="Toll/interleukin-1 receptor homology (TIR) domain"/>
    <property type="match status" value="1"/>
</dbReference>
<dbReference type="InterPro" id="IPR000433">
    <property type="entry name" value="Znf_ZZ"/>
</dbReference>
<dbReference type="PRINTS" id="PR00364">
    <property type="entry name" value="DISEASERSIST"/>
</dbReference>
<dbReference type="Gene3D" id="3.80.10.10">
    <property type="entry name" value="Ribonuclease Inhibitor"/>
    <property type="match status" value="2"/>
</dbReference>
<dbReference type="GO" id="GO:0043531">
    <property type="term" value="F:ADP binding"/>
    <property type="evidence" value="ECO:0007669"/>
    <property type="project" value="InterPro"/>
</dbReference>
<dbReference type="SUPFAM" id="SSF52540">
    <property type="entry name" value="P-loop containing nucleoside triphosphate hydrolases"/>
    <property type="match status" value="1"/>
</dbReference>
<dbReference type="GO" id="GO:0008270">
    <property type="term" value="F:zinc ion binding"/>
    <property type="evidence" value="ECO:0007669"/>
    <property type="project" value="UniProtKB-KW"/>
</dbReference>
<dbReference type="InterPro" id="IPR000157">
    <property type="entry name" value="TIR_dom"/>
</dbReference>
<dbReference type="SUPFAM" id="SSF52200">
    <property type="entry name" value="Toll/Interleukin receptor TIR domain"/>
    <property type="match status" value="1"/>
</dbReference>
<keyword evidence="3" id="KW-0862">Zinc</keyword>
<dbReference type="InterPro" id="IPR002182">
    <property type="entry name" value="NB-ARC"/>
</dbReference>